<dbReference type="EMBL" id="CM037622">
    <property type="protein sequence ID" value="KAH8003726.1"/>
    <property type="molecule type" value="Genomic_DNA"/>
</dbReference>
<reference evidence="1" key="1">
    <citation type="submission" date="2021-08" db="EMBL/GenBank/DDBJ databases">
        <title>The first chromosome-level gecko genome reveals the dynamic sex chromosomes of Neotropical dwarf geckos (Sphaerodactylidae: Sphaerodactylus).</title>
        <authorList>
            <person name="Pinto B.J."/>
            <person name="Keating S.E."/>
            <person name="Gamble T."/>
        </authorList>
    </citation>
    <scope>NUCLEOTIDE SEQUENCE</scope>
    <source>
        <strain evidence="1">TG3544</strain>
    </source>
</reference>
<protein>
    <submittedName>
        <fullName evidence="1">Uncharacterized protein</fullName>
    </submittedName>
</protein>
<organism evidence="1 2">
    <name type="scientific">Sphaerodactylus townsendi</name>
    <dbReference type="NCBI Taxonomy" id="933632"/>
    <lineage>
        <taxon>Eukaryota</taxon>
        <taxon>Metazoa</taxon>
        <taxon>Chordata</taxon>
        <taxon>Craniata</taxon>
        <taxon>Vertebrata</taxon>
        <taxon>Euteleostomi</taxon>
        <taxon>Lepidosauria</taxon>
        <taxon>Squamata</taxon>
        <taxon>Bifurcata</taxon>
        <taxon>Gekkota</taxon>
        <taxon>Sphaerodactylidae</taxon>
        <taxon>Sphaerodactylus</taxon>
    </lineage>
</organism>
<name>A0ACB8FEQ3_9SAUR</name>
<sequence>MSQDSLTLPEMGGGLKNGADLEPAPQELGRSRARQDLKPVRQLKVPARAGQGRGHYAEAHGPAASAAAAEELDQLSTAATWELRSENAGVCSCFRIVCEVINFSLC</sequence>
<evidence type="ECO:0000313" key="1">
    <source>
        <dbReference type="EMBL" id="KAH8003726.1"/>
    </source>
</evidence>
<comment type="caution">
    <text evidence="1">The sequence shown here is derived from an EMBL/GenBank/DDBJ whole genome shotgun (WGS) entry which is preliminary data.</text>
</comment>
<evidence type="ECO:0000313" key="2">
    <source>
        <dbReference type="Proteomes" id="UP000827872"/>
    </source>
</evidence>
<keyword evidence="2" id="KW-1185">Reference proteome</keyword>
<accession>A0ACB8FEQ3</accession>
<proteinExistence type="predicted"/>
<gene>
    <name evidence="1" type="ORF">K3G42_023418</name>
</gene>
<dbReference type="Proteomes" id="UP000827872">
    <property type="component" value="Linkage Group LG09"/>
</dbReference>